<accession>A0A6N9Q1I9</accession>
<gene>
    <name evidence="1" type="ORF">ERL59_07110</name>
</gene>
<reference evidence="1 2" key="1">
    <citation type="submission" date="2019-01" db="EMBL/GenBank/DDBJ databases">
        <title>Chengkuizengella sp. nov., isolated from deep-sea sediment of East Pacific Ocean.</title>
        <authorList>
            <person name="Yang J."/>
            <person name="Lai Q."/>
            <person name="Shao Z."/>
        </authorList>
    </citation>
    <scope>NUCLEOTIDE SEQUENCE [LARGE SCALE GENOMIC DNA]</scope>
    <source>
        <strain evidence="1 2">YPA3-1-1</strain>
    </source>
</reference>
<dbReference type="Proteomes" id="UP000448943">
    <property type="component" value="Unassembled WGS sequence"/>
</dbReference>
<dbReference type="RefSeq" id="WP_160645517.1">
    <property type="nucleotide sequence ID" value="NZ_SIJB01000017.1"/>
</dbReference>
<dbReference type="OrthoDB" id="9832049at2"/>
<evidence type="ECO:0000313" key="1">
    <source>
        <dbReference type="EMBL" id="NBI28723.1"/>
    </source>
</evidence>
<keyword evidence="2" id="KW-1185">Reference proteome</keyword>
<dbReference type="AlphaFoldDB" id="A0A6N9Q1I9"/>
<comment type="caution">
    <text evidence="1">The sequence shown here is derived from an EMBL/GenBank/DDBJ whole genome shotgun (WGS) entry which is preliminary data.</text>
</comment>
<evidence type="ECO:0000313" key="2">
    <source>
        <dbReference type="Proteomes" id="UP000448943"/>
    </source>
</evidence>
<protein>
    <submittedName>
        <fullName evidence="1">Uncharacterized protein</fullName>
    </submittedName>
</protein>
<dbReference type="EMBL" id="SIJB01000017">
    <property type="protein sequence ID" value="NBI28723.1"/>
    <property type="molecule type" value="Genomic_DNA"/>
</dbReference>
<sequence>MAGFKKGPDVICDFRDDPRDLTTSDQVILEVKVCVKDPKKDVKLDWSVCELLEGADGRLLAAVEPTATVRYNLCRDGVPIASEITSALSLRFDVVTALGVTLAFSQNSQPNFTFCDTPPKLGKICYQLKARIEDTGDPTGGQTSNSTVADRSLAAVCIDRKPKLN</sequence>
<proteinExistence type="predicted"/>
<name>A0A6N9Q1I9_9BACL</name>
<organism evidence="1 2">
    <name type="scientific">Chengkuizengella marina</name>
    <dbReference type="NCBI Taxonomy" id="2507566"/>
    <lineage>
        <taxon>Bacteria</taxon>
        <taxon>Bacillati</taxon>
        <taxon>Bacillota</taxon>
        <taxon>Bacilli</taxon>
        <taxon>Bacillales</taxon>
        <taxon>Paenibacillaceae</taxon>
        <taxon>Chengkuizengella</taxon>
    </lineage>
</organism>